<evidence type="ECO:0000259" key="2">
    <source>
        <dbReference type="Pfam" id="PF09851"/>
    </source>
</evidence>
<reference evidence="3" key="1">
    <citation type="journal article" date="2014" name="Int. J. Syst. Evol. Microbiol.">
        <title>Complete genome sequence of Corynebacterium casei LMG S-19264T (=DSM 44701T), isolated from a smear-ripened cheese.</title>
        <authorList>
            <consortium name="US DOE Joint Genome Institute (JGI-PGF)"/>
            <person name="Walter F."/>
            <person name="Albersmeier A."/>
            <person name="Kalinowski J."/>
            <person name="Ruckert C."/>
        </authorList>
    </citation>
    <scope>NUCLEOTIDE SEQUENCE</scope>
    <source>
        <strain evidence="3">JCM 3302</strain>
    </source>
</reference>
<keyword evidence="1" id="KW-0472">Membrane</keyword>
<gene>
    <name evidence="3" type="ORF">GCM10014715_23400</name>
</gene>
<evidence type="ECO:0000313" key="3">
    <source>
        <dbReference type="EMBL" id="GHE68920.1"/>
    </source>
</evidence>
<feature type="domain" description="SHOCT" evidence="2">
    <location>
        <begin position="58"/>
        <end position="81"/>
    </location>
</feature>
<keyword evidence="1" id="KW-0812">Transmembrane</keyword>
<keyword evidence="1" id="KW-1133">Transmembrane helix</keyword>
<dbReference type="EMBL" id="BNBC01000008">
    <property type="protein sequence ID" value="GHE68920.1"/>
    <property type="molecule type" value="Genomic_DNA"/>
</dbReference>
<dbReference type="InterPro" id="IPR018649">
    <property type="entry name" value="SHOCT"/>
</dbReference>
<reference evidence="3" key="2">
    <citation type="submission" date="2020-09" db="EMBL/GenBank/DDBJ databases">
        <authorList>
            <person name="Sun Q."/>
            <person name="Ohkuma M."/>
        </authorList>
    </citation>
    <scope>NUCLEOTIDE SEQUENCE</scope>
    <source>
        <strain evidence="3">JCM 3302</strain>
    </source>
</reference>
<name>A0A919DQB8_9ACTN</name>
<organism evidence="3 4">
    <name type="scientific">Streptomyces spiralis</name>
    <dbReference type="NCBI Taxonomy" id="66376"/>
    <lineage>
        <taxon>Bacteria</taxon>
        <taxon>Bacillati</taxon>
        <taxon>Actinomycetota</taxon>
        <taxon>Actinomycetes</taxon>
        <taxon>Kitasatosporales</taxon>
        <taxon>Streptomycetaceae</taxon>
        <taxon>Streptomyces</taxon>
    </lineage>
</organism>
<dbReference type="Pfam" id="PF09851">
    <property type="entry name" value="SHOCT"/>
    <property type="match status" value="1"/>
</dbReference>
<evidence type="ECO:0000256" key="1">
    <source>
        <dbReference type="SAM" id="Phobius"/>
    </source>
</evidence>
<accession>A0A919DQB8</accession>
<evidence type="ECO:0000313" key="4">
    <source>
        <dbReference type="Proteomes" id="UP000641386"/>
    </source>
</evidence>
<comment type="caution">
    <text evidence="3">The sequence shown here is derived from an EMBL/GenBank/DDBJ whole genome shotgun (WGS) entry which is preliminary data.</text>
</comment>
<sequence length="93" mass="10458">MFWFPHGAPGWGWFAMSLGMLLFWVLLIVVVVLLFRALNRGTGQSRAQGGTGRPVPEQLLAERFARGEIDEDEYRRRLDVLRQGSGGSGWPGR</sequence>
<protein>
    <recommendedName>
        <fullName evidence="2">SHOCT domain-containing protein</fullName>
    </recommendedName>
</protein>
<dbReference type="RefSeq" id="WP_189899273.1">
    <property type="nucleotide sequence ID" value="NZ_BNBC01000008.1"/>
</dbReference>
<keyword evidence="4" id="KW-1185">Reference proteome</keyword>
<dbReference type="Proteomes" id="UP000641386">
    <property type="component" value="Unassembled WGS sequence"/>
</dbReference>
<dbReference type="AlphaFoldDB" id="A0A919DQB8"/>
<proteinExistence type="predicted"/>
<feature type="transmembrane region" description="Helical" evidence="1">
    <location>
        <begin position="12"/>
        <end position="35"/>
    </location>
</feature>